<keyword evidence="2" id="KW-0472">Membrane</keyword>
<dbReference type="InParanoid" id="A0A5C3PK79"/>
<dbReference type="EMBL" id="ML211068">
    <property type="protein sequence ID" value="TFK89681.1"/>
    <property type="molecule type" value="Genomic_DNA"/>
</dbReference>
<dbReference type="Pfam" id="PF20152">
    <property type="entry name" value="DUF6534"/>
    <property type="match status" value="1"/>
</dbReference>
<evidence type="ECO:0000313" key="4">
    <source>
        <dbReference type="EMBL" id="TFK89681.1"/>
    </source>
</evidence>
<feature type="region of interest" description="Disordered" evidence="1">
    <location>
        <begin position="377"/>
        <end position="400"/>
    </location>
</feature>
<feature type="transmembrane region" description="Helical" evidence="2">
    <location>
        <begin position="177"/>
        <end position="196"/>
    </location>
</feature>
<sequence length="400" mass="44970">MSFAPTSYAGGAPPADLELGSSYGVMLLSTIITAALYGFTVLQTLYYFEQFPKDSWLLKTSIVVLWILDTLTTVFDTHEVYFYLIQNYNNPPALLKEIWSAQAELLVTYTVVLIVQIFFLLRMHHLRPHMWYIPAFLGVVALASYAMVVAIFTRVVHDSAWTDTDRPAVTRPLTANWVLGMIVDIGITVVLCWYLWSEKGAVRQKTNVMLNRIIVVLVNRGAIAAVVQVLTLLTKFIWPQTLVWLAFHNALSKVYTNSMLATLNARVGLRKIIMDTELDQTQPPSLSHFSAARPGGVSRPVSKAPTIGHLKQDSHQVATIQFAANSSYDAAFDRSYDAPSYETQSKATMDISEYDDTIQRPRTGMSNYTSYTTQTVRSGTIHRTLRDEESSPQDRYGARF</sequence>
<dbReference type="PANTHER" id="PTHR40465">
    <property type="entry name" value="CHROMOSOME 1, WHOLE GENOME SHOTGUN SEQUENCE"/>
    <property type="match status" value="1"/>
</dbReference>
<dbReference type="PANTHER" id="PTHR40465:SF1">
    <property type="entry name" value="DUF6534 DOMAIN-CONTAINING PROTEIN"/>
    <property type="match status" value="1"/>
</dbReference>
<gene>
    <name evidence="4" type="ORF">K466DRAFT_597565</name>
</gene>
<keyword evidence="2" id="KW-1133">Transmembrane helix</keyword>
<keyword evidence="2" id="KW-0812">Transmembrane</keyword>
<accession>A0A5C3PK79</accession>
<dbReference type="InterPro" id="IPR045339">
    <property type="entry name" value="DUF6534"/>
</dbReference>
<dbReference type="Proteomes" id="UP000308197">
    <property type="component" value="Unassembled WGS sequence"/>
</dbReference>
<dbReference type="STRING" id="1314778.A0A5C3PK79"/>
<feature type="transmembrane region" description="Helical" evidence="2">
    <location>
        <begin position="98"/>
        <end position="121"/>
    </location>
</feature>
<dbReference type="AlphaFoldDB" id="A0A5C3PK79"/>
<organism evidence="4 5">
    <name type="scientific">Polyporus arcularius HHB13444</name>
    <dbReference type="NCBI Taxonomy" id="1314778"/>
    <lineage>
        <taxon>Eukaryota</taxon>
        <taxon>Fungi</taxon>
        <taxon>Dikarya</taxon>
        <taxon>Basidiomycota</taxon>
        <taxon>Agaricomycotina</taxon>
        <taxon>Agaricomycetes</taxon>
        <taxon>Polyporales</taxon>
        <taxon>Polyporaceae</taxon>
        <taxon>Polyporus</taxon>
    </lineage>
</organism>
<proteinExistence type="predicted"/>
<evidence type="ECO:0000256" key="2">
    <source>
        <dbReference type="SAM" id="Phobius"/>
    </source>
</evidence>
<evidence type="ECO:0000259" key="3">
    <source>
        <dbReference type="Pfam" id="PF20152"/>
    </source>
</evidence>
<protein>
    <recommendedName>
        <fullName evidence="3">DUF6534 domain-containing protein</fullName>
    </recommendedName>
</protein>
<feature type="transmembrane region" description="Helical" evidence="2">
    <location>
        <begin position="217"/>
        <end position="238"/>
    </location>
</feature>
<reference evidence="4 5" key="1">
    <citation type="journal article" date="2019" name="Nat. Ecol. Evol.">
        <title>Megaphylogeny resolves global patterns of mushroom evolution.</title>
        <authorList>
            <person name="Varga T."/>
            <person name="Krizsan K."/>
            <person name="Foldi C."/>
            <person name="Dima B."/>
            <person name="Sanchez-Garcia M."/>
            <person name="Sanchez-Ramirez S."/>
            <person name="Szollosi G.J."/>
            <person name="Szarkandi J.G."/>
            <person name="Papp V."/>
            <person name="Albert L."/>
            <person name="Andreopoulos W."/>
            <person name="Angelini C."/>
            <person name="Antonin V."/>
            <person name="Barry K.W."/>
            <person name="Bougher N.L."/>
            <person name="Buchanan P."/>
            <person name="Buyck B."/>
            <person name="Bense V."/>
            <person name="Catcheside P."/>
            <person name="Chovatia M."/>
            <person name="Cooper J."/>
            <person name="Damon W."/>
            <person name="Desjardin D."/>
            <person name="Finy P."/>
            <person name="Geml J."/>
            <person name="Haridas S."/>
            <person name="Hughes K."/>
            <person name="Justo A."/>
            <person name="Karasinski D."/>
            <person name="Kautmanova I."/>
            <person name="Kiss B."/>
            <person name="Kocsube S."/>
            <person name="Kotiranta H."/>
            <person name="LaButti K.M."/>
            <person name="Lechner B.E."/>
            <person name="Liimatainen K."/>
            <person name="Lipzen A."/>
            <person name="Lukacs Z."/>
            <person name="Mihaltcheva S."/>
            <person name="Morgado L.N."/>
            <person name="Niskanen T."/>
            <person name="Noordeloos M.E."/>
            <person name="Ohm R.A."/>
            <person name="Ortiz-Santana B."/>
            <person name="Ovrebo C."/>
            <person name="Racz N."/>
            <person name="Riley R."/>
            <person name="Savchenko A."/>
            <person name="Shiryaev A."/>
            <person name="Soop K."/>
            <person name="Spirin V."/>
            <person name="Szebenyi C."/>
            <person name="Tomsovsky M."/>
            <person name="Tulloss R.E."/>
            <person name="Uehling J."/>
            <person name="Grigoriev I.V."/>
            <person name="Vagvolgyi C."/>
            <person name="Papp T."/>
            <person name="Martin F.M."/>
            <person name="Miettinen O."/>
            <person name="Hibbett D.S."/>
            <person name="Nagy L.G."/>
        </authorList>
    </citation>
    <scope>NUCLEOTIDE SEQUENCE [LARGE SCALE GENOMIC DNA]</scope>
    <source>
        <strain evidence="4 5">HHB13444</strain>
    </source>
</reference>
<keyword evidence="5" id="KW-1185">Reference proteome</keyword>
<feature type="transmembrane region" description="Helical" evidence="2">
    <location>
        <begin position="23"/>
        <end position="48"/>
    </location>
</feature>
<feature type="transmembrane region" description="Helical" evidence="2">
    <location>
        <begin position="133"/>
        <end position="157"/>
    </location>
</feature>
<feature type="domain" description="DUF6534" evidence="3">
    <location>
        <begin position="181"/>
        <end position="266"/>
    </location>
</feature>
<feature type="transmembrane region" description="Helical" evidence="2">
    <location>
        <begin position="60"/>
        <end position="78"/>
    </location>
</feature>
<name>A0A5C3PK79_9APHY</name>
<evidence type="ECO:0000256" key="1">
    <source>
        <dbReference type="SAM" id="MobiDB-lite"/>
    </source>
</evidence>
<evidence type="ECO:0000313" key="5">
    <source>
        <dbReference type="Proteomes" id="UP000308197"/>
    </source>
</evidence>